<dbReference type="Proteomes" id="UP000054047">
    <property type="component" value="Unassembled WGS sequence"/>
</dbReference>
<dbReference type="Gene3D" id="3.40.50.150">
    <property type="entry name" value="Vaccinia Virus protein VP39"/>
    <property type="match status" value="1"/>
</dbReference>
<dbReference type="EMBL" id="KN736645">
    <property type="protein sequence ID" value="KIH55840.1"/>
    <property type="molecule type" value="Genomic_DNA"/>
</dbReference>
<dbReference type="InterPro" id="IPR029063">
    <property type="entry name" value="SAM-dependent_MTases_sf"/>
</dbReference>
<organism evidence="1 2">
    <name type="scientific">Ancylostoma duodenale</name>
    <dbReference type="NCBI Taxonomy" id="51022"/>
    <lineage>
        <taxon>Eukaryota</taxon>
        <taxon>Metazoa</taxon>
        <taxon>Ecdysozoa</taxon>
        <taxon>Nematoda</taxon>
        <taxon>Chromadorea</taxon>
        <taxon>Rhabditida</taxon>
        <taxon>Rhabditina</taxon>
        <taxon>Rhabditomorpha</taxon>
        <taxon>Strongyloidea</taxon>
        <taxon>Ancylostomatidae</taxon>
        <taxon>Ancylostomatinae</taxon>
        <taxon>Ancylostoma</taxon>
    </lineage>
</organism>
<evidence type="ECO:0000313" key="1">
    <source>
        <dbReference type="EMBL" id="KIH55840.1"/>
    </source>
</evidence>
<proteinExistence type="predicted"/>
<evidence type="ECO:0000313" key="2">
    <source>
        <dbReference type="Proteomes" id="UP000054047"/>
    </source>
</evidence>
<evidence type="ECO:0008006" key="3">
    <source>
        <dbReference type="Google" id="ProtNLM"/>
    </source>
</evidence>
<keyword evidence="2" id="KW-1185">Reference proteome</keyword>
<sequence length="119" mass="13261">MDTTKWKLDKTTVRLTYARTMISGVFFSGAVELDSPKEHKILIIGLGGGIINNYLSSMPNQKLDVTVVDIDPVMKEVATKWYDFKPSPLHRIVIEDGLVFVNQASDKGAVTHAFTYVCI</sequence>
<dbReference type="OrthoDB" id="5860654at2759"/>
<accession>A0A0C2G4C6</accession>
<dbReference type="AlphaFoldDB" id="A0A0C2G4C6"/>
<dbReference type="SUPFAM" id="SSF53335">
    <property type="entry name" value="S-adenosyl-L-methionine-dependent methyltransferases"/>
    <property type="match status" value="1"/>
</dbReference>
<gene>
    <name evidence="1" type="ORF">ANCDUO_13993</name>
</gene>
<reference evidence="1 2" key="1">
    <citation type="submission" date="2013-12" db="EMBL/GenBank/DDBJ databases">
        <title>Draft genome of the parsitic nematode Ancylostoma duodenale.</title>
        <authorList>
            <person name="Mitreva M."/>
        </authorList>
    </citation>
    <scope>NUCLEOTIDE SEQUENCE [LARGE SCALE GENOMIC DNA]</scope>
    <source>
        <strain evidence="1 2">Zhejiang</strain>
    </source>
</reference>
<protein>
    <recommendedName>
        <fullName evidence="3">PABS domain-containing protein</fullName>
    </recommendedName>
</protein>
<name>A0A0C2G4C6_9BILA</name>